<dbReference type="EMBL" id="JASVEJ010000015">
    <property type="protein sequence ID" value="MDL5056592.1"/>
    <property type="molecule type" value="Genomic_DNA"/>
</dbReference>
<evidence type="ECO:0000313" key="2">
    <source>
        <dbReference type="EMBL" id="MDL5056592.1"/>
    </source>
</evidence>
<dbReference type="Proteomes" id="UP001230986">
    <property type="component" value="Unassembled WGS sequence"/>
</dbReference>
<evidence type="ECO:0000259" key="1">
    <source>
        <dbReference type="Pfam" id="PF01522"/>
    </source>
</evidence>
<gene>
    <name evidence="2" type="ORF">QQ055_03785</name>
</gene>
<feature type="domain" description="NodB homology" evidence="1">
    <location>
        <begin position="37"/>
        <end position="114"/>
    </location>
</feature>
<organism evidence="2 3">
    <name type="scientific">Geitlerinema calcuttense NRMC-F 0142</name>
    <dbReference type="NCBI Taxonomy" id="2922238"/>
    <lineage>
        <taxon>Bacteria</taxon>
        <taxon>Bacillati</taxon>
        <taxon>Cyanobacteriota</taxon>
        <taxon>Cyanophyceae</taxon>
        <taxon>Geitlerinematales</taxon>
        <taxon>Geitlerinemataceae</taxon>
        <taxon>Geitlerinema</taxon>
    </lineage>
</organism>
<protein>
    <submittedName>
        <fullName evidence="2">Polysaccharide deacetylase family protein</fullName>
    </submittedName>
</protein>
<keyword evidence="3" id="KW-1185">Reference proteome</keyword>
<dbReference type="Pfam" id="PF01522">
    <property type="entry name" value="Polysacc_deac_1"/>
    <property type="match status" value="1"/>
</dbReference>
<sequence length="262" mass="29705">MEPLISLTFDVEEFDVIEEFGGSIPADEFYLPSRLGLDKLLPLLEREKIPATLFCTAAYVENQTAQMARALEAGHEIASHGLKHSRLDEGDLAASKEKIESLLGIKLQGFRAPRFAAVAPAQIAQAGYAYDSSINPTWLPGRYNYSTWPKTPFEHGQTIEIPASVTPMLRFPLFWLSFKNLPLGLYTSMCLRNLRHYGFLNLVFHPWEFSDLTNRRLPWYVKRIHGDALLARLESLIASLRPHGQFARLDKHLEQFAKPVPV</sequence>
<dbReference type="RefSeq" id="WP_284474906.1">
    <property type="nucleotide sequence ID" value="NZ_JASVEJ010000015.1"/>
</dbReference>
<dbReference type="PANTHER" id="PTHR47561:SF1">
    <property type="entry name" value="POLYSACCHARIDE DEACETYLASE FAMILY PROTEIN (AFU_ORTHOLOGUE AFUA_6G05030)"/>
    <property type="match status" value="1"/>
</dbReference>
<dbReference type="InterPro" id="IPR002509">
    <property type="entry name" value="NODB_dom"/>
</dbReference>
<reference evidence="2 3" key="1">
    <citation type="submission" date="2023-06" db="EMBL/GenBank/DDBJ databases">
        <title>Whole genome sequence of Oscillatoria calcuttensis NRMC-F 0142.</title>
        <authorList>
            <person name="Shakena Fathima T."/>
            <person name="Muralitharan G."/>
            <person name="Thajuddin N."/>
        </authorList>
    </citation>
    <scope>NUCLEOTIDE SEQUENCE [LARGE SCALE GENOMIC DNA]</scope>
    <source>
        <strain evidence="2 3">NRMC-F 0142</strain>
    </source>
</reference>
<comment type="caution">
    <text evidence="2">The sequence shown here is derived from an EMBL/GenBank/DDBJ whole genome shotgun (WGS) entry which is preliminary data.</text>
</comment>
<accession>A0ABT7LX64</accession>
<dbReference type="SUPFAM" id="SSF88713">
    <property type="entry name" value="Glycoside hydrolase/deacetylase"/>
    <property type="match status" value="1"/>
</dbReference>
<evidence type="ECO:0000313" key="3">
    <source>
        <dbReference type="Proteomes" id="UP001230986"/>
    </source>
</evidence>
<proteinExistence type="predicted"/>
<dbReference type="PANTHER" id="PTHR47561">
    <property type="entry name" value="POLYSACCHARIDE DEACETYLASE FAMILY PROTEIN (AFU_ORTHOLOGUE AFUA_6G05030)"/>
    <property type="match status" value="1"/>
</dbReference>
<dbReference type="InterPro" id="IPR011330">
    <property type="entry name" value="Glyco_hydro/deAcase_b/a-brl"/>
</dbReference>
<dbReference type="Gene3D" id="3.20.20.370">
    <property type="entry name" value="Glycoside hydrolase/deacetylase"/>
    <property type="match status" value="1"/>
</dbReference>
<name>A0ABT7LX64_9CYAN</name>